<comment type="caution">
    <text evidence="1">The sequence shown here is derived from an EMBL/GenBank/DDBJ whole genome shotgun (WGS) entry which is preliminary data.</text>
</comment>
<proteinExistence type="predicted"/>
<dbReference type="Proteomes" id="UP001168363">
    <property type="component" value="Unassembled WGS sequence"/>
</dbReference>
<dbReference type="EMBL" id="JAULSC010000004">
    <property type="protein sequence ID" value="MDO3395303.1"/>
    <property type="molecule type" value="Genomic_DNA"/>
</dbReference>
<name>A0ABT8TMW6_9ACTN</name>
<dbReference type="Gene3D" id="3.40.50.1820">
    <property type="entry name" value="alpha/beta hydrolase"/>
    <property type="match status" value="1"/>
</dbReference>
<gene>
    <name evidence="1" type="ORF">QWJ41_06220</name>
</gene>
<accession>A0ABT8TMW6</accession>
<keyword evidence="2" id="KW-1185">Reference proteome</keyword>
<organism evidence="1 2">
    <name type="scientific">Nocardioides cremeus</name>
    <dbReference type="NCBI Taxonomy" id="3058044"/>
    <lineage>
        <taxon>Bacteria</taxon>
        <taxon>Bacillati</taxon>
        <taxon>Actinomycetota</taxon>
        <taxon>Actinomycetes</taxon>
        <taxon>Propionibacteriales</taxon>
        <taxon>Nocardioidaceae</taxon>
        <taxon>Nocardioides</taxon>
    </lineage>
</organism>
<evidence type="ECO:0000313" key="2">
    <source>
        <dbReference type="Proteomes" id="UP001168363"/>
    </source>
</evidence>
<dbReference type="SUPFAM" id="SSF53474">
    <property type="entry name" value="alpha/beta-Hydrolases"/>
    <property type="match status" value="1"/>
</dbReference>
<evidence type="ECO:0000313" key="1">
    <source>
        <dbReference type="EMBL" id="MDO3395303.1"/>
    </source>
</evidence>
<dbReference type="InterPro" id="IPR029058">
    <property type="entry name" value="AB_hydrolase_fold"/>
</dbReference>
<protein>
    <recommendedName>
        <fullName evidence="3">PGAP1-like protein</fullName>
    </recommendedName>
</protein>
<dbReference type="RefSeq" id="WP_302706551.1">
    <property type="nucleotide sequence ID" value="NZ_JAULSC010000004.1"/>
</dbReference>
<reference evidence="1" key="1">
    <citation type="submission" date="2023-06" db="EMBL/GenBank/DDBJ databases">
        <title>Genome sequence of Nocardioides sp. SOB44.</title>
        <authorList>
            <person name="Zhang G."/>
        </authorList>
    </citation>
    <scope>NUCLEOTIDE SEQUENCE</scope>
    <source>
        <strain evidence="1">SOB44</strain>
    </source>
</reference>
<evidence type="ECO:0008006" key="3">
    <source>
        <dbReference type="Google" id="ProtNLM"/>
    </source>
</evidence>
<sequence>MTGSDGAVVVSVTGGVTGVAATYERLLALAVTFEAAAERMRGWAARGAAVLVDSDLLASGLLAPLSLAEAEVAVVTATTGSDGVLGESAGWWLDAEALRLAVRLLQEADELAEHALDALDHALGRALGQSLALSLGPAAPLWLPALAGGLAVTTVLWPRLPELGRDLLVERLGDEGDDLQEWVTDHPRLVERLAAGGGGLVDGLRSPVVPLGPVAPLPPLGLLGLLGLLPPTRDTAAAARLLAGAYDPGRPRTRALPGVAVPASAAPPRSVEDLVEHLAQLSELSAPGRPEMNGTIEVQSFTGDDGVARHVVYLPGTDDMTTWPWTQDDDVRDMGTNLALVGDLPTAYGAGVLDAMAAAGIGPDEPVLLAGHSQGGLQAAQLLDEQHGYRITHVVTAGSPTAHLGPFPDGSHVLSLEQQGDVVPLLDGAANPDSPEQVTLTFEAGPLTGRDVPGHHGFAAYAAGAAAADASPHPGVREQVRSLHESGFLGAQPPDGVRHTVYRITRDP</sequence>